<protein>
    <recommendedName>
        <fullName evidence="2">DUF1064 domain-containing protein</fullName>
    </recommendedName>
</protein>
<dbReference type="InterPro" id="IPR009414">
    <property type="entry name" value="DUF1064"/>
</dbReference>
<dbReference type="AlphaFoldDB" id="A0A0F9F8K6"/>
<accession>A0A0F9F8K6</accession>
<proteinExistence type="predicted"/>
<organism evidence="1">
    <name type="scientific">marine sediment metagenome</name>
    <dbReference type="NCBI Taxonomy" id="412755"/>
    <lineage>
        <taxon>unclassified sequences</taxon>
        <taxon>metagenomes</taxon>
        <taxon>ecological metagenomes</taxon>
    </lineage>
</organism>
<sequence length="110" mass="12941">MARTRNKYRAKKTVVDGITFDSIKESKRYTELKLLERGGVIQRLELQPRYDVVINGHKVCWYQADFRYFDIERGALVVEDVKAMPKTAKGQKAFKGTPAWRMYRLKKKLV</sequence>
<gene>
    <name evidence="1" type="ORF">LCGC14_1981800</name>
</gene>
<evidence type="ECO:0008006" key="2">
    <source>
        <dbReference type="Google" id="ProtNLM"/>
    </source>
</evidence>
<feature type="non-terminal residue" evidence="1">
    <location>
        <position position="110"/>
    </location>
</feature>
<comment type="caution">
    <text evidence="1">The sequence shown here is derived from an EMBL/GenBank/DDBJ whole genome shotgun (WGS) entry which is preliminary data.</text>
</comment>
<dbReference type="Pfam" id="PF06356">
    <property type="entry name" value="DUF1064"/>
    <property type="match status" value="1"/>
</dbReference>
<reference evidence="1" key="1">
    <citation type="journal article" date="2015" name="Nature">
        <title>Complex archaea that bridge the gap between prokaryotes and eukaryotes.</title>
        <authorList>
            <person name="Spang A."/>
            <person name="Saw J.H."/>
            <person name="Jorgensen S.L."/>
            <person name="Zaremba-Niedzwiedzka K."/>
            <person name="Martijn J."/>
            <person name="Lind A.E."/>
            <person name="van Eijk R."/>
            <person name="Schleper C."/>
            <person name="Guy L."/>
            <person name="Ettema T.J."/>
        </authorList>
    </citation>
    <scope>NUCLEOTIDE SEQUENCE</scope>
</reference>
<name>A0A0F9F8K6_9ZZZZ</name>
<dbReference type="EMBL" id="LAZR01022191">
    <property type="protein sequence ID" value="KKL82729.1"/>
    <property type="molecule type" value="Genomic_DNA"/>
</dbReference>
<evidence type="ECO:0000313" key="1">
    <source>
        <dbReference type="EMBL" id="KKL82729.1"/>
    </source>
</evidence>